<dbReference type="NCBIfam" id="TIGR00236">
    <property type="entry name" value="wecB"/>
    <property type="match status" value="1"/>
</dbReference>
<evidence type="ECO:0000256" key="1">
    <source>
        <dbReference type="RuleBase" id="RU003513"/>
    </source>
</evidence>
<dbReference type="EC" id="5.1.3.14" evidence="3"/>
<dbReference type="Pfam" id="PF02350">
    <property type="entry name" value="Epimerase_2"/>
    <property type="match status" value="1"/>
</dbReference>
<dbReference type="EMBL" id="JAHBAY010000006">
    <property type="protein sequence ID" value="MBT0770350.1"/>
    <property type="molecule type" value="Genomic_DNA"/>
</dbReference>
<dbReference type="PANTHER" id="PTHR43174">
    <property type="entry name" value="UDP-N-ACETYLGLUCOSAMINE 2-EPIMERASE"/>
    <property type="match status" value="1"/>
</dbReference>
<evidence type="ECO:0000313" key="4">
    <source>
        <dbReference type="Proteomes" id="UP001197247"/>
    </source>
</evidence>
<dbReference type="CDD" id="cd03786">
    <property type="entry name" value="GTB_UDP-GlcNAc_2-Epimerase"/>
    <property type="match status" value="1"/>
</dbReference>
<dbReference type="InterPro" id="IPR003331">
    <property type="entry name" value="UDP_GlcNAc_Epimerase_2_dom"/>
</dbReference>
<accession>A0ABS5TH32</accession>
<name>A0ABS5TH32_9ACTN</name>
<reference evidence="3 4" key="1">
    <citation type="submission" date="2021-05" db="EMBL/GenBank/DDBJ databases">
        <title>Kineosporia and Streptomyces sp. nov. two new marine actinobacteria isolated from Coral.</title>
        <authorList>
            <person name="Buangrab K."/>
            <person name="Sutthacheep M."/>
            <person name="Yeemin T."/>
            <person name="Harunari E."/>
            <person name="Igarashi Y."/>
            <person name="Kanchanasin P."/>
            <person name="Tanasupawat S."/>
            <person name="Phongsopitanun W."/>
        </authorList>
    </citation>
    <scope>NUCLEOTIDE SEQUENCE [LARGE SCALE GENOMIC DNA]</scope>
    <source>
        <strain evidence="3 4">J2-2</strain>
    </source>
</reference>
<dbReference type="Gene3D" id="3.40.50.2000">
    <property type="entry name" value="Glycogen Phosphorylase B"/>
    <property type="match status" value="2"/>
</dbReference>
<comment type="caution">
    <text evidence="3">The sequence shown here is derived from an EMBL/GenBank/DDBJ whole genome shotgun (WGS) entry which is preliminary data.</text>
</comment>
<gene>
    <name evidence="3" type="primary">wecB</name>
    <name evidence="3" type="ORF">KIH74_15515</name>
</gene>
<evidence type="ECO:0000313" key="3">
    <source>
        <dbReference type="EMBL" id="MBT0770350.1"/>
    </source>
</evidence>
<organism evidence="3 4">
    <name type="scientific">Kineosporia corallincola</name>
    <dbReference type="NCBI Taxonomy" id="2835133"/>
    <lineage>
        <taxon>Bacteria</taxon>
        <taxon>Bacillati</taxon>
        <taxon>Actinomycetota</taxon>
        <taxon>Actinomycetes</taxon>
        <taxon>Kineosporiales</taxon>
        <taxon>Kineosporiaceae</taxon>
        <taxon>Kineosporia</taxon>
    </lineage>
</organism>
<proteinExistence type="inferred from homology"/>
<dbReference type="SUPFAM" id="SSF53756">
    <property type="entry name" value="UDP-Glycosyltransferase/glycogen phosphorylase"/>
    <property type="match status" value="1"/>
</dbReference>
<dbReference type="GO" id="GO:0008761">
    <property type="term" value="F:UDP-N-acetylglucosamine 2-epimerase activity"/>
    <property type="evidence" value="ECO:0007669"/>
    <property type="project" value="UniProtKB-EC"/>
</dbReference>
<dbReference type="PANTHER" id="PTHR43174:SF1">
    <property type="entry name" value="UDP-N-ACETYLGLUCOSAMINE 2-EPIMERASE"/>
    <property type="match status" value="1"/>
</dbReference>
<dbReference type="Proteomes" id="UP001197247">
    <property type="component" value="Unassembled WGS sequence"/>
</dbReference>
<keyword evidence="1 3" id="KW-0413">Isomerase</keyword>
<comment type="similarity">
    <text evidence="1">Belongs to the UDP-N-acetylglucosamine 2-epimerase family.</text>
</comment>
<keyword evidence="4" id="KW-1185">Reference proteome</keyword>
<dbReference type="InterPro" id="IPR029767">
    <property type="entry name" value="WecB-like"/>
</dbReference>
<feature type="domain" description="UDP-N-acetylglucosamine 2-epimerase" evidence="2">
    <location>
        <begin position="23"/>
        <end position="352"/>
    </location>
</feature>
<evidence type="ECO:0000259" key="2">
    <source>
        <dbReference type="Pfam" id="PF02350"/>
    </source>
</evidence>
<protein>
    <submittedName>
        <fullName evidence="3">UDP-N-acetylglucosamine 2-epimerase (Non-hydrolyzing)</fullName>
        <ecNumber evidence="3">5.1.3.14</ecNumber>
    </submittedName>
</protein>
<sequence length="375" mass="39809">MHVTGARPNFPKAAPVLEALRGRVNQVLVHTGQHYDDRLSRVFFDELGLPEPDIDLGAGSGSHAAQTAAVMVGLEEVFTRQRPDLVVVYGDINSTLAATLVAAKLLIPVAHVEAGLRSFDMTMPEEVNRRVTDQLSDLLLVTSADAVGHLAREGVPADRIHFTGNPMIDTLVKHLDRFDEAAARARHGLTGDYLVATLHRPANVDDPAAVARLVAMLHEVAGRMPVVIPLHPRGRAGLEAAGLSSSTGIVVCEPLPYSAFLGLVRGAAAVLTDSGGVQEEATVLGVPCLTMRPNTERPVTITHGTNRLVTVEGVPAALDQVLGAPAPVRPAPPERRPPLWDGAAGRRIAEVIITWLDSRTPVTLPKEPASQVVSG</sequence>